<keyword evidence="2" id="KW-1185">Reference proteome</keyword>
<evidence type="ECO:0000313" key="2">
    <source>
        <dbReference type="Proteomes" id="UP001168380"/>
    </source>
</evidence>
<reference evidence="1" key="1">
    <citation type="submission" date="2023-07" db="EMBL/GenBank/DDBJ databases">
        <title>Gilvimarinus algae sp. nov., isolated from the surface of Kelp.</title>
        <authorList>
            <person name="Sun Y.Y."/>
            <person name="Gong Y."/>
            <person name="Du Z.J."/>
        </authorList>
    </citation>
    <scope>NUCLEOTIDE SEQUENCE</scope>
    <source>
        <strain evidence="1">SDUM040014</strain>
    </source>
</reference>
<comment type="caution">
    <text evidence="1">The sequence shown here is derived from an EMBL/GenBank/DDBJ whole genome shotgun (WGS) entry which is preliminary data.</text>
</comment>
<dbReference type="Proteomes" id="UP001168380">
    <property type="component" value="Unassembled WGS sequence"/>
</dbReference>
<dbReference type="RefSeq" id="WP_302712342.1">
    <property type="nucleotide sequence ID" value="NZ_JAULRT010000052.1"/>
</dbReference>
<name>A0ABT8TIM8_9GAMM</name>
<gene>
    <name evidence="1" type="ORF">QWI16_08340</name>
</gene>
<organism evidence="1 2">
    <name type="scientific">Gilvimarinus algae</name>
    <dbReference type="NCBI Taxonomy" id="3058037"/>
    <lineage>
        <taxon>Bacteria</taxon>
        <taxon>Pseudomonadati</taxon>
        <taxon>Pseudomonadota</taxon>
        <taxon>Gammaproteobacteria</taxon>
        <taxon>Cellvibrionales</taxon>
        <taxon>Cellvibrionaceae</taxon>
        <taxon>Gilvimarinus</taxon>
    </lineage>
</organism>
<protein>
    <submittedName>
        <fullName evidence="1">Uncharacterized protein</fullName>
    </submittedName>
</protein>
<accession>A0ABT8TIM8</accession>
<dbReference type="EMBL" id="JAULRT010000052">
    <property type="protein sequence ID" value="MDO3382182.1"/>
    <property type="molecule type" value="Genomic_DNA"/>
</dbReference>
<evidence type="ECO:0000313" key="1">
    <source>
        <dbReference type="EMBL" id="MDO3382182.1"/>
    </source>
</evidence>
<proteinExistence type="predicted"/>
<sequence>MYIFSADATARKDIDEDVKQGQTVPFIVYIHFADLFGAEQLCKIYLMRAGFTDIKIHNRKAVAASLLQDERVVAADKALSEAVEGGYHIQMFDDF</sequence>